<evidence type="ECO:0000313" key="11">
    <source>
        <dbReference type="Proteomes" id="UP000320513"/>
    </source>
</evidence>
<dbReference type="SMART" id="SM01294">
    <property type="entry name" value="PKS_PP_betabranch"/>
    <property type="match status" value="1"/>
</dbReference>
<evidence type="ECO:0000313" key="10">
    <source>
        <dbReference type="EMBL" id="TVS77347.1"/>
    </source>
</evidence>
<evidence type="ECO:0000259" key="9">
    <source>
        <dbReference type="PROSITE" id="PS52019"/>
    </source>
</evidence>
<dbReference type="SMART" id="SM00827">
    <property type="entry name" value="PKS_AT"/>
    <property type="match status" value="1"/>
</dbReference>
<dbReference type="Gene3D" id="3.10.129.110">
    <property type="entry name" value="Polyketide synthase dehydratase"/>
    <property type="match status" value="1"/>
</dbReference>
<dbReference type="InterPro" id="IPR050091">
    <property type="entry name" value="PKS_NRPS_Biosynth_Enz"/>
</dbReference>
<feature type="region of interest" description="Disordered" evidence="7">
    <location>
        <begin position="363"/>
        <end position="383"/>
    </location>
</feature>
<dbReference type="FunFam" id="3.30.70.250:FF:000003">
    <property type="entry name" value="Polyketide beta-ketoacyl synthase Pks3"/>
    <property type="match status" value="1"/>
</dbReference>
<keyword evidence="5" id="KW-0511">Multifunctional enzyme</keyword>
<evidence type="ECO:0000256" key="7">
    <source>
        <dbReference type="SAM" id="MobiDB-lite"/>
    </source>
</evidence>
<dbReference type="InterPro" id="IPR049900">
    <property type="entry name" value="PKS_mFAS_DH"/>
</dbReference>
<dbReference type="InterPro" id="IPR001227">
    <property type="entry name" value="Ac_transferase_dom_sf"/>
</dbReference>
<evidence type="ECO:0000256" key="2">
    <source>
        <dbReference type="ARBA" id="ARBA00022553"/>
    </source>
</evidence>
<dbReference type="SUPFAM" id="SSF55048">
    <property type="entry name" value="Probable ACP-binding domain of malonyl-CoA ACP transacylase"/>
    <property type="match status" value="1"/>
</dbReference>
<dbReference type="SUPFAM" id="SSF51735">
    <property type="entry name" value="NAD(P)-binding Rossmann-fold domains"/>
    <property type="match status" value="2"/>
</dbReference>
<dbReference type="InterPro" id="IPR042104">
    <property type="entry name" value="PKS_dehydratase_sf"/>
</dbReference>
<dbReference type="Pfam" id="PF08659">
    <property type="entry name" value="KR"/>
    <property type="match status" value="1"/>
</dbReference>
<dbReference type="Pfam" id="PF21089">
    <property type="entry name" value="PKS_DH_N"/>
    <property type="match status" value="1"/>
</dbReference>
<proteinExistence type="predicted"/>
<dbReference type="InterPro" id="IPR036291">
    <property type="entry name" value="NAD(P)-bd_dom_sf"/>
</dbReference>
<evidence type="ECO:0000256" key="6">
    <source>
        <dbReference type="PROSITE-ProRule" id="PRU01363"/>
    </source>
</evidence>
<dbReference type="EMBL" id="VMQU01000228">
    <property type="protein sequence ID" value="TVS77347.1"/>
    <property type="molecule type" value="Genomic_DNA"/>
</dbReference>
<evidence type="ECO:0000256" key="3">
    <source>
        <dbReference type="ARBA" id="ARBA00022679"/>
    </source>
</evidence>
<dbReference type="InterPro" id="IPR014043">
    <property type="entry name" value="Acyl_transferase_dom"/>
</dbReference>
<dbReference type="Pfam" id="PF00698">
    <property type="entry name" value="Acyl_transf_1"/>
    <property type="match status" value="1"/>
</dbReference>
<dbReference type="Gene3D" id="3.40.366.10">
    <property type="entry name" value="Malonyl-Coenzyme A Acyl Carrier Protein, domain 2"/>
    <property type="match status" value="1"/>
</dbReference>
<dbReference type="GO" id="GO:0031177">
    <property type="term" value="F:phosphopantetheine binding"/>
    <property type="evidence" value="ECO:0007669"/>
    <property type="project" value="InterPro"/>
</dbReference>
<dbReference type="Gene3D" id="3.30.70.3290">
    <property type="match status" value="1"/>
</dbReference>
<protein>
    <submittedName>
        <fullName evidence="10">KR domain-containing protein</fullName>
    </submittedName>
</protein>
<dbReference type="InterPro" id="IPR009081">
    <property type="entry name" value="PP-bd_ACP"/>
</dbReference>
<dbReference type="InterPro" id="IPR016035">
    <property type="entry name" value="Acyl_Trfase/lysoPLipase"/>
</dbReference>
<reference evidence="10 11" key="1">
    <citation type="submission" date="2019-07" db="EMBL/GenBank/DDBJ databases">
        <title>New Mycobacterium species.</title>
        <authorList>
            <person name="Tortoli E."/>
            <person name="Ghielmetti G."/>
            <person name="Friedel U."/>
            <person name="Trovato A."/>
        </authorList>
    </citation>
    <scope>NUCLEOTIDE SEQUENCE [LARGE SCALE GENOMIC DNA]</scope>
    <source>
        <strain evidence="10 11">16-83</strain>
    </source>
</reference>
<name>A0A557WVQ0_9MYCO</name>
<dbReference type="InterPro" id="IPR020807">
    <property type="entry name" value="PKS_DH"/>
</dbReference>
<feature type="domain" description="Carrier" evidence="8">
    <location>
        <begin position="986"/>
        <end position="1060"/>
    </location>
</feature>
<dbReference type="SUPFAM" id="SSF47336">
    <property type="entry name" value="ACP-like"/>
    <property type="match status" value="1"/>
</dbReference>
<organism evidence="10 11">
    <name type="scientific">Mycobacterium helveticum</name>
    <dbReference type="NCBI Taxonomy" id="2592811"/>
    <lineage>
        <taxon>Bacteria</taxon>
        <taxon>Bacillati</taxon>
        <taxon>Actinomycetota</taxon>
        <taxon>Actinomycetes</taxon>
        <taxon>Mycobacteriales</taxon>
        <taxon>Mycobacteriaceae</taxon>
        <taxon>Mycobacterium</taxon>
    </lineage>
</organism>
<dbReference type="InterPro" id="IPR013968">
    <property type="entry name" value="PKS_KR"/>
</dbReference>
<evidence type="ECO:0000259" key="8">
    <source>
        <dbReference type="PROSITE" id="PS50075"/>
    </source>
</evidence>
<feature type="compositionally biased region" description="Low complexity" evidence="7">
    <location>
        <begin position="370"/>
        <end position="383"/>
    </location>
</feature>
<keyword evidence="4" id="KW-0521">NADP</keyword>
<dbReference type="PANTHER" id="PTHR43775">
    <property type="entry name" value="FATTY ACID SYNTHASE"/>
    <property type="match status" value="1"/>
</dbReference>
<dbReference type="SUPFAM" id="SSF52151">
    <property type="entry name" value="FabD/lysophospholipase-like"/>
    <property type="match status" value="1"/>
</dbReference>
<dbReference type="GO" id="GO:0005737">
    <property type="term" value="C:cytoplasm"/>
    <property type="evidence" value="ECO:0007669"/>
    <property type="project" value="TreeGrafter"/>
</dbReference>
<dbReference type="SMART" id="SM00822">
    <property type="entry name" value="PKS_KR"/>
    <property type="match status" value="1"/>
</dbReference>
<dbReference type="GO" id="GO:0004312">
    <property type="term" value="F:fatty acid synthase activity"/>
    <property type="evidence" value="ECO:0007669"/>
    <property type="project" value="TreeGrafter"/>
</dbReference>
<dbReference type="OrthoDB" id="9778690at2"/>
<dbReference type="SMART" id="SM00826">
    <property type="entry name" value="PKS_DH"/>
    <property type="match status" value="1"/>
</dbReference>
<feature type="active site" description="Proton acceptor; for dehydratase activity" evidence="6">
    <location>
        <position position="291"/>
    </location>
</feature>
<keyword evidence="3" id="KW-0808">Transferase</keyword>
<dbReference type="GO" id="GO:0006633">
    <property type="term" value="P:fatty acid biosynthetic process"/>
    <property type="evidence" value="ECO:0007669"/>
    <property type="project" value="TreeGrafter"/>
</dbReference>
<dbReference type="SMART" id="SM00823">
    <property type="entry name" value="PKS_PP"/>
    <property type="match status" value="1"/>
</dbReference>
<dbReference type="Proteomes" id="UP000320513">
    <property type="component" value="Unassembled WGS sequence"/>
</dbReference>
<sequence length="1091" mass="114528">MGEVTAAVVAGALSPRDGLRVITTRSRLMARLSGQGAMALLELDPDGAAELVAEHPQLTLAVYASPRQTVVAGPPEQVDAVIGAVAARDRLARRIEVDVASHHPIIDPVLPELRAALADLAPRRPSIPIITTTGAAPTFDADYWAANLRNPVRFTQAVAEAGAEHGTFVEVSPHPVLTYAISDTLADVHHHSLGTLARDTDDTLTFHTNRNAAHTVAPPATDHPGGPAPVLPSTPWQHTRHWVTPADRPAAAGAAPAPGTLLGARIDLAATAAWLWQANLAPETKPYPGCHRLHGVDVVPLSVLLQTLSAAAREAGAAAVSDVRFEHPIVVDRPRAIQVLATDESVTVSSRAASDAPWVRHAGGLPVSSAPDGAEPAGAPAGEAETRSTTELFQQWGVEGQPFPWSIDALRHTPGGVVADISLAEPAEPSVVALLDAAVHAARLVDRDNPRLLVPSAVKSLWLATTVNDRRAVAEMRRLPGATGEVVVDLVVRTPDGAMCADVRSLRYTDVESGSAAGAHDSDPASLSHAIDWHPWHADGDAAAAPGPLAVVGGDGADATGLADRLAAAGYAPAGLAEARYVVYLAGPAAGDADIEGAARLASQVTDLVRELAGRGEDDPVTLWILTRGVREAGSGEALRHSGLWGLAGVIGAEHPELWGGLVDLAAGDHPGDRAVRLTEALSHPARRILALRDDEYLSAAMVPVAGEPVRGPLRCRPDAAYLITGGMGALGLLMAGWLADRGARRLVLAGRTPLPPRRDWDGSDDPAARHKVTAIRDLERRGVSVDAVTLDVGSPGAVRELLARRDRDGAPPIRGVIHAAGITDSRLLTETAQDTLRRVMWPKIAGAQALHLAFPPGRLDFFFLTASAGTVFGVPGQGAYAAANAYLDCLARSRHRQGCHALSLDWVAWEGLGFAADAAITIGELERLGSRPVSPGEAFAAWDYVARHDVAQAVIAPMTSADTGGRRTPAPATAWSGWTGAALLRELETALRTVLARELRLTEAELESDRPFAELGLNSVMAMSIRREVEQFAGMQLSATMLWNHPTIASLSAFLAKKIAPQTDSTQETEETATPADSVLDALFDSVESA</sequence>
<evidence type="ECO:0000256" key="1">
    <source>
        <dbReference type="ARBA" id="ARBA00022450"/>
    </source>
</evidence>
<feature type="active site" description="Proton donor; for dehydratase activity" evidence="6">
    <location>
        <position position="436"/>
    </location>
</feature>
<keyword evidence="1" id="KW-0596">Phosphopantetheine</keyword>
<dbReference type="RefSeq" id="WP_144957243.1">
    <property type="nucleotide sequence ID" value="NZ_VMQU01000228.1"/>
</dbReference>
<feature type="non-terminal residue" evidence="10">
    <location>
        <position position="1"/>
    </location>
</feature>
<dbReference type="Gene3D" id="1.10.1200.10">
    <property type="entry name" value="ACP-like"/>
    <property type="match status" value="1"/>
</dbReference>
<gene>
    <name evidence="10" type="ORF">FPZ47_26865</name>
</gene>
<dbReference type="GO" id="GO:0071770">
    <property type="term" value="P:DIM/DIP cell wall layer assembly"/>
    <property type="evidence" value="ECO:0007669"/>
    <property type="project" value="TreeGrafter"/>
</dbReference>
<dbReference type="Pfam" id="PF00550">
    <property type="entry name" value="PP-binding"/>
    <property type="match status" value="1"/>
</dbReference>
<dbReference type="PROSITE" id="PS50075">
    <property type="entry name" value="CARRIER"/>
    <property type="match status" value="1"/>
</dbReference>
<feature type="region of interest" description="N-terminal hotdog fold" evidence="6">
    <location>
        <begin position="259"/>
        <end position="373"/>
    </location>
</feature>
<dbReference type="InterPro" id="IPR057326">
    <property type="entry name" value="KR_dom"/>
</dbReference>
<dbReference type="InterPro" id="IPR036736">
    <property type="entry name" value="ACP-like_sf"/>
</dbReference>
<dbReference type="GO" id="GO:0005886">
    <property type="term" value="C:plasma membrane"/>
    <property type="evidence" value="ECO:0007669"/>
    <property type="project" value="TreeGrafter"/>
</dbReference>
<keyword evidence="2" id="KW-0597">Phosphoprotein</keyword>
<evidence type="ECO:0000256" key="4">
    <source>
        <dbReference type="ARBA" id="ARBA00022857"/>
    </source>
</evidence>
<dbReference type="InterPro" id="IPR049552">
    <property type="entry name" value="PKS_DH_N"/>
</dbReference>
<accession>A0A557WVQ0</accession>
<dbReference type="CDD" id="cd08955">
    <property type="entry name" value="KR_2_FAS_SDR_x"/>
    <property type="match status" value="1"/>
</dbReference>
<dbReference type="InterPro" id="IPR020806">
    <property type="entry name" value="PKS_PP-bd"/>
</dbReference>
<comment type="caution">
    <text evidence="10">The sequence shown here is derived from an EMBL/GenBank/DDBJ whole genome shotgun (WGS) entry which is preliminary data.</text>
</comment>
<evidence type="ECO:0000256" key="5">
    <source>
        <dbReference type="ARBA" id="ARBA00023268"/>
    </source>
</evidence>
<feature type="region of interest" description="C-terminal hotdog fold" evidence="6">
    <location>
        <begin position="384"/>
        <end position="517"/>
    </location>
</feature>
<dbReference type="PANTHER" id="PTHR43775:SF37">
    <property type="entry name" value="SI:DKEY-61P9.11"/>
    <property type="match status" value="1"/>
</dbReference>
<dbReference type="PROSITE" id="PS52019">
    <property type="entry name" value="PKS_MFAS_DH"/>
    <property type="match status" value="1"/>
</dbReference>
<dbReference type="Gene3D" id="3.40.50.720">
    <property type="entry name" value="NAD(P)-binding Rossmann-like Domain"/>
    <property type="match status" value="1"/>
</dbReference>
<dbReference type="InterPro" id="IPR016036">
    <property type="entry name" value="Malonyl_transacylase_ACP-bd"/>
</dbReference>
<feature type="domain" description="PKS/mFAS DH" evidence="9">
    <location>
        <begin position="259"/>
        <end position="517"/>
    </location>
</feature>
<keyword evidence="11" id="KW-1185">Reference proteome</keyword>
<dbReference type="AlphaFoldDB" id="A0A557WVQ0"/>